<dbReference type="PROSITE" id="PS50119">
    <property type="entry name" value="ZF_BBOX"/>
    <property type="match status" value="1"/>
</dbReference>
<evidence type="ECO:0000256" key="1">
    <source>
        <dbReference type="ARBA" id="ARBA00022723"/>
    </source>
</evidence>
<name>A0A2H9ZXA5_9ASPA</name>
<feature type="compositionally biased region" description="Acidic residues" evidence="5">
    <location>
        <begin position="93"/>
        <end position="132"/>
    </location>
</feature>
<gene>
    <name evidence="7" type="primary">COL11</name>
    <name evidence="7" type="ORF">AXF42_Ash016275</name>
</gene>
<accession>A0A2H9ZXA5</accession>
<dbReference type="GO" id="GO:0008270">
    <property type="term" value="F:zinc ion binding"/>
    <property type="evidence" value="ECO:0007669"/>
    <property type="project" value="UniProtKB-KW"/>
</dbReference>
<sequence>MKACSLCHRAARMYCESDQASLCWECDAKVHGANFLVARHSRELLCRCCQAPTPWRAAGARLSHTVSLCERCASVGREVSATKANEGQGEALGVEEDDNRMTDDDDFDDDDDIDDGDEEDRDVEEEEEEDGENQVVPWTLTPPPAASSSSSEESSPAKGGFRFLKRTRKHADRASQMDFPSSSSHRSQLTTTPAFLSGSSTTSSRSSINRQRSLFHQAPPPAMDATRTESLFYRRGNPAGHRRFRLFGSPQP</sequence>
<dbReference type="PANTHER" id="PTHR31717">
    <property type="entry name" value="ZINC FINGER PROTEIN CONSTANS-LIKE 10"/>
    <property type="match status" value="1"/>
</dbReference>
<dbReference type="CDD" id="cd19821">
    <property type="entry name" value="Bbox1_BBX-like"/>
    <property type="match status" value="1"/>
</dbReference>
<evidence type="ECO:0000256" key="3">
    <source>
        <dbReference type="ARBA" id="ARBA00022833"/>
    </source>
</evidence>
<evidence type="ECO:0000256" key="5">
    <source>
        <dbReference type="SAM" id="MobiDB-lite"/>
    </source>
</evidence>
<evidence type="ECO:0000259" key="6">
    <source>
        <dbReference type="PROSITE" id="PS50119"/>
    </source>
</evidence>
<evidence type="ECO:0000256" key="2">
    <source>
        <dbReference type="ARBA" id="ARBA00022771"/>
    </source>
</evidence>
<dbReference type="InterPro" id="IPR000315">
    <property type="entry name" value="Znf_B-box"/>
</dbReference>
<feature type="region of interest" description="Disordered" evidence="5">
    <location>
        <begin position="80"/>
        <end position="226"/>
    </location>
</feature>
<keyword evidence="2 4" id="KW-0863">Zinc-finger</keyword>
<feature type="compositionally biased region" description="Low complexity" evidence="5">
    <location>
        <begin position="197"/>
        <end position="212"/>
    </location>
</feature>
<protein>
    <submittedName>
        <fullName evidence="7">Zinc finger protein CONSTANS-LIKE 11</fullName>
    </submittedName>
</protein>
<keyword evidence="8" id="KW-1185">Reference proteome</keyword>
<proteinExistence type="predicted"/>
<feature type="compositionally biased region" description="Polar residues" evidence="5">
    <location>
        <begin position="178"/>
        <end position="194"/>
    </location>
</feature>
<keyword evidence="3" id="KW-0862">Zinc</keyword>
<evidence type="ECO:0000256" key="4">
    <source>
        <dbReference type="PROSITE-ProRule" id="PRU00024"/>
    </source>
</evidence>
<evidence type="ECO:0000313" key="8">
    <source>
        <dbReference type="Proteomes" id="UP000236161"/>
    </source>
</evidence>
<reference evidence="7 8" key="1">
    <citation type="journal article" date="2017" name="Nature">
        <title>The Apostasia genome and the evolution of orchids.</title>
        <authorList>
            <person name="Zhang G.Q."/>
            <person name="Liu K.W."/>
            <person name="Li Z."/>
            <person name="Lohaus R."/>
            <person name="Hsiao Y.Y."/>
            <person name="Niu S.C."/>
            <person name="Wang J.Y."/>
            <person name="Lin Y.C."/>
            <person name="Xu Q."/>
            <person name="Chen L.J."/>
            <person name="Yoshida K."/>
            <person name="Fujiwara S."/>
            <person name="Wang Z.W."/>
            <person name="Zhang Y.Q."/>
            <person name="Mitsuda N."/>
            <person name="Wang M."/>
            <person name="Liu G.H."/>
            <person name="Pecoraro L."/>
            <person name="Huang H.X."/>
            <person name="Xiao X.J."/>
            <person name="Lin M."/>
            <person name="Wu X.Y."/>
            <person name="Wu W.L."/>
            <person name="Chen Y.Y."/>
            <person name="Chang S.B."/>
            <person name="Sakamoto S."/>
            <person name="Ohme-Takagi M."/>
            <person name="Yagi M."/>
            <person name="Zeng S.J."/>
            <person name="Shen C.Y."/>
            <person name="Yeh C.M."/>
            <person name="Luo Y.B."/>
            <person name="Tsai W.C."/>
            <person name="Van de Peer Y."/>
            <person name="Liu Z.J."/>
        </authorList>
    </citation>
    <scope>NUCLEOTIDE SEQUENCE [LARGE SCALE GENOMIC DNA]</scope>
    <source>
        <strain evidence="8">cv. Shenzhen</strain>
        <tissue evidence="7">Stem</tissue>
    </source>
</reference>
<dbReference type="OrthoDB" id="153872at2759"/>
<dbReference type="PANTHER" id="PTHR31717:SF60">
    <property type="entry name" value="B-BOX TYPE ZINC FINGER FAMILY PROTEIN"/>
    <property type="match status" value="1"/>
</dbReference>
<keyword evidence="1" id="KW-0479">Metal-binding</keyword>
<dbReference type="InterPro" id="IPR049808">
    <property type="entry name" value="CONSTANS-like_Bbox1"/>
</dbReference>
<dbReference type="EMBL" id="KZ453008">
    <property type="protein sequence ID" value="PKA47929.1"/>
    <property type="molecule type" value="Genomic_DNA"/>
</dbReference>
<dbReference type="AlphaFoldDB" id="A0A2H9ZXA5"/>
<dbReference type="Pfam" id="PF00643">
    <property type="entry name" value="zf-B_box"/>
    <property type="match status" value="1"/>
</dbReference>
<organism evidence="7 8">
    <name type="scientific">Apostasia shenzhenica</name>
    <dbReference type="NCBI Taxonomy" id="1088818"/>
    <lineage>
        <taxon>Eukaryota</taxon>
        <taxon>Viridiplantae</taxon>
        <taxon>Streptophyta</taxon>
        <taxon>Embryophyta</taxon>
        <taxon>Tracheophyta</taxon>
        <taxon>Spermatophyta</taxon>
        <taxon>Magnoliopsida</taxon>
        <taxon>Liliopsida</taxon>
        <taxon>Asparagales</taxon>
        <taxon>Orchidaceae</taxon>
        <taxon>Apostasioideae</taxon>
        <taxon>Apostasia</taxon>
    </lineage>
</organism>
<feature type="domain" description="B box-type" evidence="6">
    <location>
        <begin position="1"/>
        <end position="45"/>
    </location>
</feature>
<feature type="compositionally biased region" description="Low complexity" evidence="5">
    <location>
        <begin position="146"/>
        <end position="157"/>
    </location>
</feature>
<dbReference type="Proteomes" id="UP000236161">
    <property type="component" value="Unassembled WGS sequence"/>
</dbReference>
<evidence type="ECO:0000313" key="7">
    <source>
        <dbReference type="EMBL" id="PKA47929.1"/>
    </source>
</evidence>
<dbReference type="SMART" id="SM00336">
    <property type="entry name" value="BBOX"/>
    <property type="match status" value="1"/>
</dbReference>